<reference evidence="1" key="1">
    <citation type="journal article" date="2015" name="Nature">
        <title>Complex archaea that bridge the gap between prokaryotes and eukaryotes.</title>
        <authorList>
            <person name="Spang A."/>
            <person name="Saw J.H."/>
            <person name="Jorgensen S.L."/>
            <person name="Zaremba-Niedzwiedzka K."/>
            <person name="Martijn J."/>
            <person name="Lind A.E."/>
            <person name="van Eijk R."/>
            <person name="Schleper C."/>
            <person name="Guy L."/>
            <person name="Ettema T.J."/>
        </authorList>
    </citation>
    <scope>NUCLEOTIDE SEQUENCE</scope>
</reference>
<proteinExistence type="predicted"/>
<organism evidence="1">
    <name type="scientific">marine sediment metagenome</name>
    <dbReference type="NCBI Taxonomy" id="412755"/>
    <lineage>
        <taxon>unclassified sequences</taxon>
        <taxon>metagenomes</taxon>
        <taxon>ecological metagenomes</taxon>
    </lineage>
</organism>
<gene>
    <name evidence="1" type="ORF">LCGC14_2699250</name>
</gene>
<dbReference type="AlphaFoldDB" id="A0A0F9A3S4"/>
<name>A0A0F9A3S4_9ZZZZ</name>
<feature type="non-terminal residue" evidence="1">
    <location>
        <position position="1"/>
    </location>
</feature>
<evidence type="ECO:0000313" key="1">
    <source>
        <dbReference type="EMBL" id="KKK92805.1"/>
    </source>
</evidence>
<sequence length="94" mass="10601">VHTIMLEAAIANNVDVSRISFIHTVRAIIAFAPALALQPPEQLPMIYRAMLCEIASHLVPLRKGRLEPRRLAHNPKAYPLLKTTRAQWRKQNAA</sequence>
<dbReference type="EMBL" id="LAZR01048050">
    <property type="protein sequence ID" value="KKK92805.1"/>
    <property type="molecule type" value="Genomic_DNA"/>
</dbReference>
<comment type="caution">
    <text evidence="1">The sequence shown here is derived from an EMBL/GenBank/DDBJ whole genome shotgun (WGS) entry which is preliminary data.</text>
</comment>
<protein>
    <submittedName>
        <fullName evidence="1">Uncharacterized protein</fullName>
    </submittedName>
</protein>
<accession>A0A0F9A3S4</accession>